<dbReference type="NCBIfam" id="TIGR02887">
    <property type="entry name" value="spore_ger_x_C"/>
    <property type="match status" value="1"/>
</dbReference>
<name>A0A9X1XUB3_9BACL</name>
<reference evidence="10" key="1">
    <citation type="submission" date="2022-04" db="EMBL/GenBank/DDBJ databases">
        <authorList>
            <person name="Seo M.-J."/>
        </authorList>
    </citation>
    <scope>NUCLEOTIDE SEQUENCE</scope>
    <source>
        <strain evidence="10">MBLB2552</strain>
    </source>
</reference>
<evidence type="ECO:0000256" key="4">
    <source>
        <dbReference type="ARBA" id="ARBA00022729"/>
    </source>
</evidence>
<evidence type="ECO:0000256" key="6">
    <source>
        <dbReference type="ARBA" id="ARBA00023139"/>
    </source>
</evidence>
<sequence>MPRRLFLAAALCLLLAGCSQDQRILERIGYIETAAFDAAPEDKLEATISMPLVTQFARDAKTTDELLETTATSPKEAKAALSLRTSRIIVSGQIRTFMFGEALARRGLWAHMDTFLRDPSISIRTAMVVVEGKAGEIISQEYPRHTKTANYINKLLQKEFNKQSVPRTALHQFTRDYFDDGMDPIAIMIKEQEKDITISGIATFQGDKMIDKLPWKDVYLFSLLYQNLSQGEFNLTSEDPDLKSISFRAVKSKRRIKILKGSSGEYEADIYLKVEGGVEEYIGNAKLSTPERTKVEKLISEQISTESLRVIKTLQQNHTDSFGMGKYVRNKMSYKEWKETDWHDLFSQMPVRVHCSFHMKQFGTYFD</sequence>
<feature type="domain" description="Spore germination GerAC-like C-terminal" evidence="8">
    <location>
        <begin position="199"/>
        <end position="363"/>
    </location>
</feature>
<evidence type="ECO:0000259" key="8">
    <source>
        <dbReference type="Pfam" id="PF05504"/>
    </source>
</evidence>
<feature type="domain" description="Spore germination protein N-terminal" evidence="9">
    <location>
        <begin position="21"/>
        <end position="190"/>
    </location>
</feature>
<dbReference type="Proteomes" id="UP001139534">
    <property type="component" value="Unassembled WGS sequence"/>
</dbReference>
<gene>
    <name evidence="10" type="ORF">M0651_00835</name>
</gene>
<organism evidence="10 11">
    <name type="scientific">Paenibacillus mellifer</name>
    <dbReference type="NCBI Taxonomy" id="2937794"/>
    <lineage>
        <taxon>Bacteria</taxon>
        <taxon>Bacillati</taxon>
        <taxon>Bacillota</taxon>
        <taxon>Bacilli</taxon>
        <taxon>Bacillales</taxon>
        <taxon>Paenibacillaceae</taxon>
        <taxon>Paenibacillus</taxon>
    </lineage>
</organism>
<evidence type="ECO:0000256" key="5">
    <source>
        <dbReference type="ARBA" id="ARBA00023136"/>
    </source>
</evidence>
<dbReference type="RefSeq" id="WP_248549966.1">
    <property type="nucleotide sequence ID" value="NZ_JALPRK010000001.1"/>
</dbReference>
<dbReference type="PANTHER" id="PTHR35789:SF1">
    <property type="entry name" value="SPORE GERMINATION PROTEIN B3"/>
    <property type="match status" value="1"/>
</dbReference>
<comment type="caution">
    <text evidence="10">The sequence shown here is derived from an EMBL/GenBank/DDBJ whole genome shotgun (WGS) entry which is preliminary data.</text>
</comment>
<evidence type="ECO:0000313" key="10">
    <source>
        <dbReference type="EMBL" id="MCK8485715.1"/>
    </source>
</evidence>
<dbReference type="Pfam" id="PF25198">
    <property type="entry name" value="Spore_GerAC_N"/>
    <property type="match status" value="1"/>
</dbReference>
<dbReference type="Gene3D" id="3.30.300.210">
    <property type="entry name" value="Nutrient germinant receptor protein C, domain 3"/>
    <property type="match status" value="1"/>
</dbReference>
<dbReference type="GO" id="GO:0009847">
    <property type="term" value="P:spore germination"/>
    <property type="evidence" value="ECO:0007669"/>
    <property type="project" value="InterPro"/>
</dbReference>
<proteinExistence type="inferred from homology"/>
<keyword evidence="6" id="KW-0564">Palmitate</keyword>
<dbReference type="Pfam" id="PF05504">
    <property type="entry name" value="Spore_GerAC"/>
    <property type="match status" value="1"/>
</dbReference>
<evidence type="ECO:0000256" key="1">
    <source>
        <dbReference type="ARBA" id="ARBA00004635"/>
    </source>
</evidence>
<dbReference type="InterPro" id="IPR038501">
    <property type="entry name" value="Spore_GerAC_C_sf"/>
</dbReference>
<evidence type="ECO:0000256" key="7">
    <source>
        <dbReference type="ARBA" id="ARBA00023288"/>
    </source>
</evidence>
<dbReference type="InterPro" id="IPR046953">
    <property type="entry name" value="Spore_GerAC-like_C"/>
</dbReference>
<accession>A0A9X1XUB3</accession>
<protein>
    <submittedName>
        <fullName evidence="10">Ger(X)C family spore germination protein</fullName>
    </submittedName>
</protein>
<evidence type="ECO:0000256" key="2">
    <source>
        <dbReference type="ARBA" id="ARBA00007886"/>
    </source>
</evidence>
<dbReference type="AlphaFoldDB" id="A0A9X1XUB3"/>
<dbReference type="GO" id="GO:0016020">
    <property type="term" value="C:membrane"/>
    <property type="evidence" value="ECO:0007669"/>
    <property type="project" value="UniProtKB-SubCell"/>
</dbReference>
<dbReference type="PROSITE" id="PS51257">
    <property type="entry name" value="PROKAR_LIPOPROTEIN"/>
    <property type="match status" value="1"/>
</dbReference>
<evidence type="ECO:0000256" key="3">
    <source>
        <dbReference type="ARBA" id="ARBA00022544"/>
    </source>
</evidence>
<dbReference type="EMBL" id="JALPRK010000001">
    <property type="protein sequence ID" value="MCK8485715.1"/>
    <property type="molecule type" value="Genomic_DNA"/>
</dbReference>
<evidence type="ECO:0000259" key="9">
    <source>
        <dbReference type="Pfam" id="PF25198"/>
    </source>
</evidence>
<keyword evidence="7" id="KW-0449">Lipoprotein</keyword>
<comment type="subcellular location">
    <subcellularLocation>
        <location evidence="1">Membrane</location>
        <topology evidence="1">Lipid-anchor</topology>
    </subcellularLocation>
</comment>
<dbReference type="InterPro" id="IPR008844">
    <property type="entry name" value="Spore_GerAC-like"/>
</dbReference>
<keyword evidence="11" id="KW-1185">Reference proteome</keyword>
<dbReference type="PANTHER" id="PTHR35789">
    <property type="entry name" value="SPORE GERMINATION PROTEIN B3"/>
    <property type="match status" value="1"/>
</dbReference>
<keyword evidence="3" id="KW-0309">Germination</keyword>
<comment type="similarity">
    <text evidence="2">Belongs to the GerABKC lipoprotein family.</text>
</comment>
<dbReference type="InterPro" id="IPR057336">
    <property type="entry name" value="GerAC_N"/>
</dbReference>
<keyword evidence="4" id="KW-0732">Signal</keyword>
<keyword evidence="5" id="KW-0472">Membrane</keyword>
<evidence type="ECO:0000313" key="11">
    <source>
        <dbReference type="Proteomes" id="UP001139534"/>
    </source>
</evidence>